<dbReference type="EMBL" id="FOJM01000007">
    <property type="protein sequence ID" value="SFA48403.1"/>
    <property type="molecule type" value="Genomic_DNA"/>
</dbReference>
<dbReference type="AlphaFoldDB" id="A0A1I0T9Y6"/>
<evidence type="ECO:0000313" key="2">
    <source>
        <dbReference type="Proteomes" id="UP000198836"/>
    </source>
</evidence>
<organism evidence="1 2">
    <name type="scientific">Pedobacter suwonensis</name>
    <dbReference type="NCBI Taxonomy" id="332999"/>
    <lineage>
        <taxon>Bacteria</taxon>
        <taxon>Pseudomonadati</taxon>
        <taxon>Bacteroidota</taxon>
        <taxon>Sphingobacteriia</taxon>
        <taxon>Sphingobacteriales</taxon>
        <taxon>Sphingobacteriaceae</taxon>
        <taxon>Pedobacter</taxon>
    </lineage>
</organism>
<name>A0A1I0T9Y6_9SPHI</name>
<keyword evidence="2" id="KW-1185">Reference proteome</keyword>
<proteinExistence type="predicted"/>
<dbReference type="Proteomes" id="UP000198836">
    <property type="component" value="Unassembled WGS sequence"/>
</dbReference>
<protein>
    <submittedName>
        <fullName evidence="1">Uncharacterized protein</fullName>
    </submittedName>
</protein>
<dbReference type="STRING" id="332999.SAMN04488511_107107"/>
<reference evidence="2" key="1">
    <citation type="submission" date="2016-10" db="EMBL/GenBank/DDBJ databases">
        <authorList>
            <person name="Varghese N."/>
            <person name="Submissions S."/>
        </authorList>
    </citation>
    <scope>NUCLEOTIDE SEQUENCE [LARGE SCALE GENOMIC DNA]</scope>
    <source>
        <strain evidence="2">DSM 18130</strain>
    </source>
</reference>
<sequence length="57" mass="6364">MLITFGYLNFSGLSSNGLSNEPGFMIMGCLTYTLRIVSGRQLPYSTFSFPPFFHTFG</sequence>
<gene>
    <name evidence="1" type="ORF">SAMN04488511_107107</name>
</gene>
<accession>A0A1I0T9Y6</accession>
<evidence type="ECO:0000313" key="1">
    <source>
        <dbReference type="EMBL" id="SFA48403.1"/>
    </source>
</evidence>